<dbReference type="EMBL" id="CACVKT020007395">
    <property type="protein sequence ID" value="CAC5407282.1"/>
    <property type="molecule type" value="Genomic_DNA"/>
</dbReference>
<feature type="region of interest" description="Disordered" evidence="1">
    <location>
        <begin position="1"/>
        <end position="39"/>
    </location>
</feature>
<keyword evidence="2" id="KW-1133">Transmembrane helix</keyword>
<protein>
    <submittedName>
        <fullName evidence="3">Uncharacterized protein</fullName>
    </submittedName>
</protein>
<accession>A0A6J8DIP5</accession>
<keyword evidence="4" id="KW-1185">Reference proteome</keyword>
<dbReference type="OrthoDB" id="6052656at2759"/>
<evidence type="ECO:0000313" key="4">
    <source>
        <dbReference type="Proteomes" id="UP000507470"/>
    </source>
</evidence>
<feature type="transmembrane region" description="Helical" evidence="2">
    <location>
        <begin position="163"/>
        <end position="182"/>
    </location>
</feature>
<feature type="compositionally biased region" description="Basic and acidic residues" evidence="1">
    <location>
        <begin position="1"/>
        <end position="15"/>
    </location>
</feature>
<proteinExistence type="predicted"/>
<gene>
    <name evidence="3" type="ORF">MCOR_40776</name>
</gene>
<feature type="transmembrane region" description="Helical" evidence="2">
    <location>
        <begin position="49"/>
        <end position="69"/>
    </location>
</feature>
<evidence type="ECO:0000313" key="3">
    <source>
        <dbReference type="EMBL" id="CAC5407282.1"/>
    </source>
</evidence>
<evidence type="ECO:0000256" key="2">
    <source>
        <dbReference type="SAM" id="Phobius"/>
    </source>
</evidence>
<organism evidence="3 4">
    <name type="scientific">Mytilus coruscus</name>
    <name type="common">Sea mussel</name>
    <dbReference type="NCBI Taxonomy" id="42192"/>
    <lineage>
        <taxon>Eukaryota</taxon>
        <taxon>Metazoa</taxon>
        <taxon>Spiralia</taxon>
        <taxon>Lophotrochozoa</taxon>
        <taxon>Mollusca</taxon>
        <taxon>Bivalvia</taxon>
        <taxon>Autobranchia</taxon>
        <taxon>Pteriomorphia</taxon>
        <taxon>Mytilida</taxon>
        <taxon>Mytiloidea</taxon>
        <taxon>Mytilidae</taxon>
        <taxon>Mytilinae</taxon>
        <taxon>Mytilus</taxon>
    </lineage>
</organism>
<keyword evidence="2" id="KW-0472">Membrane</keyword>
<sequence length="270" mass="30814">MSKLSENKEPTDCNRMRRKTIPNQKTKESRNIRPNKVSNKTKMGDVSTLYVIVPVVVFLKIIIWVAICYRRSDRYRNSCGNRGMIIAHPTTIIQRTVIHGPADNGIAGMENPGYMQQPPPYTEITGPNSTQSSAPPAYDQVVKAPGYAEQYNRGCDKLRMNSYFIIILPIVLVFKIIFWTTYCYFRSQRCRSARDDRNNILVTPPTSIIDRRTVHGHAVNAVNGKENPVTPNNQKHTQMSPGQRLLRCQLMTKPSRHHTIENISTIINFI</sequence>
<reference evidence="3 4" key="1">
    <citation type="submission" date="2020-06" db="EMBL/GenBank/DDBJ databases">
        <authorList>
            <person name="Li R."/>
            <person name="Bekaert M."/>
        </authorList>
    </citation>
    <scope>NUCLEOTIDE SEQUENCE [LARGE SCALE GENOMIC DNA]</scope>
    <source>
        <strain evidence="4">wild</strain>
    </source>
</reference>
<evidence type="ECO:0000256" key="1">
    <source>
        <dbReference type="SAM" id="MobiDB-lite"/>
    </source>
</evidence>
<dbReference type="AlphaFoldDB" id="A0A6J8DIP5"/>
<name>A0A6J8DIP5_MYTCO</name>
<dbReference type="Proteomes" id="UP000507470">
    <property type="component" value="Unassembled WGS sequence"/>
</dbReference>
<keyword evidence="2" id="KW-0812">Transmembrane</keyword>